<name>A0A412F0Q8_9FIRM</name>
<reference evidence="2 3" key="1">
    <citation type="submission" date="2018-08" db="EMBL/GenBank/DDBJ databases">
        <title>A genome reference for cultivated species of the human gut microbiota.</title>
        <authorList>
            <person name="Zou Y."/>
            <person name="Xue W."/>
            <person name="Luo G."/>
        </authorList>
    </citation>
    <scope>NUCLEOTIDE SEQUENCE [LARGE SCALE GENOMIC DNA]</scope>
    <source>
        <strain evidence="2 3">AF25-11</strain>
    </source>
</reference>
<organism evidence="2 3">
    <name type="scientific">Dorea formicigenerans</name>
    <dbReference type="NCBI Taxonomy" id="39486"/>
    <lineage>
        <taxon>Bacteria</taxon>
        <taxon>Bacillati</taxon>
        <taxon>Bacillota</taxon>
        <taxon>Clostridia</taxon>
        <taxon>Lachnospirales</taxon>
        <taxon>Lachnospiraceae</taxon>
        <taxon>Dorea</taxon>
    </lineage>
</organism>
<gene>
    <name evidence="2" type="ORF">DWY33_08205</name>
</gene>
<dbReference type="EMBL" id="QRUK01000012">
    <property type="protein sequence ID" value="RGR58853.1"/>
    <property type="molecule type" value="Genomic_DNA"/>
</dbReference>
<evidence type="ECO:0000313" key="2">
    <source>
        <dbReference type="EMBL" id="RGR58853.1"/>
    </source>
</evidence>
<proteinExistence type="predicted"/>
<evidence type="ECO:0000259" key="1">
    <source>
        <dbReference type="Pfam" id="PF06445"/>
    </source>
</evidence>
<evidence type="ECO:0000313" key="3">
    <source>
        <dbReference type="Proteomes" id="UP000283652"/>
    </source>
</evidence>
<sequence>MAFDFKKEYKEFYMPKNKPQIVTIPKANYIAVRGKGNPNEEGGEYKTAIGVLYAVAYTLKMSYKTDYKIEGFFEYVVPPLEGFWWQDNVESIDYTDKSAFNWISVIRLPDFITKKDFDWAVETASKKKKMDCSGAEFLSIDEGLCVQIMHIGAFDDEPATVAMMDKYLEENGYVNDFTDERRHHEIYLSDPRKVAPEKCKTVIRHPIKRRKLLGNEIQ</sequence>
<protein>
    <submittedName>
        <fullName evidence="2">Transcriptional regulator</fullName>
    </submittedName>
</protein>
<dbReference type="PIRSF" id="PIRSF031644">
    <property type="entry name" value="UCP031644"/>
    <property type="match status" value="1"/>
</dbReference>
<accession>A0A412F0Q8</accession>
<dbReference type="InterPro" id="IPR029442">
    <property type="entry name" value="GyrI-like"/>
</dbReference>
<dbReference type="Gene3D" id="3.20.80.10">
    <property type="entry name" value="Regulatory factor, effector binding domain"/>
    <property type="match status" value="1"/>
</dbReference>
<feature type="domain" description="GyrI-like small molecule binding" evidence="1">
    <location>
        <begin position="18"/>
        <end position="208"/>
    </location>
</feature>
<dbReference type="RefSeq" id="WP_087203443.1">
    <property type="nucleotide sequence ID" value="NZ_QRUK01000012.1"/>
</dbReference>
<dbReference type="Proteomes" id="UP000283652">
    <property type="component" value="Unassembled WGS sequence"/>
</dbReference>
<dbReference type="Pfam" id="PF06445">
    <property type="entry name" value="GyrI-like"/>
    <property type="match status" value="1"/>
</dbReference>
<dbReference type="SUPFAM" id="SSF55136">
    <property type="entry name" value="Probable bacterial effector-binding domain"/>
    <property type="match status" value="1"/>
</dbReference>
<dbReference type="AlphaFoldDB" id="A0A412F0Q8"/>
<dbReference type="InterPro" id="IPR011256">
    <property type="entry name" value="Reg_factor_effector_dom_sf"/>
</dbReference>
<dbReference type="InterPro" id="IPR008319">
    <property type="entry name" value="GyrI-like_CCH_Lin2189-like"/>
</dbReference>
<comment type="caution">
    <text evidence="2">The sequence shown here is derived from an EMBL/GenBank/DDBJ whole genome shotgun (WGS) entry which is preliminary data.</text>
</comment>